<accession>A0A5B2VTM7</accession>
<dbReference type="Proteomes" id="UP000323142">
    <property type="component" value="Unassembled WGS sequence"/>
</dbReference>
<proteinExistence type="predicted"/>
<gene>
    <name evidence="2" type="ORF">F0L46_03940</name>
</gene>
<dbReference type="PANTHER" id="PTHR42941">
    <property type="entry name" value="SLL1037 PROTEIN"/>
    <property type="match status" value="1"/>
</dbReference>
<dbReference type="Gene3D" id="3.40.190.10">
    <property type="entry name" value="Periplasmic binding protein-like II"/>
    <property type="match status" value="2"/>
</dbReference>
<reference evidence="2 3" key="2">
    <citation type="submission" date="2019-09" db="EMBL/GenBank/DDBJ databases">
        <authorList>
            <person name="Jin C."/>
        </authorList>
    </citation>
    <scope>NUCLEOTIDE SEQUENCE [LARGE SCALE GENOMIC DNA]</scope>
    <source>
        <strain evidence="2 3">BN140002</strain>
    </source>
</reference>
<sequence>MRRTLIILLAALLAVAAASVGVYHWATLPTTLRIAVGPVGSEDTRLVVAAAQYLARERAATRLKIVLTEGLGASASAVDDGRADLAVVRSDVAMPARGQTVAVLHRNPALLITREGSSLTRVSDLRDRRIATTRSNPANERLLQAILDHYEIPRDAVALVPLGSSQEAAEALRDGRVDAIFAVGALTGRLLNEVVSAVSRATGTPPAFVPLPEAEAIAQRSPAYESFEVVRGAFGGTPPRPAEGFMTVSVAHLLVAHTETSDADVSEFTRLLFVMRPVLSGEVPLANRIEEPDTSKGSSLPVHPGAAGYYDGETLSFMERYGDWFYLVVMLAGLGGSAIAGLFGTAANRTRSRTMNLLKDLLAIVHDAREAQSEAALDGLDRAADEILVQALTRAGEGVLDETSLVAFQLGLDQARRAIAERRHWLEEHGTPLVRAAE</sequence>
<evidence type="ECO:0000256" key="1">
    <source>
        <dbReference type="SAM" id="Phobius"/>
    </source>
</evidence>
<dbReference type="RefSeq" id="WP_149815732.1">
    <property type="nucleotide sequence ID" value="NZ_VUOA01000007.1"/>
</dbReference>
<keyword evidence="3" id="KW-1185">Reference proteome</keyword>
<evidence type="ECO:0000313" key="2">
    <source>
        <dbReference type="EMBL" id="KAA2242124.1"/>
    </source>
</evidence>
<reference evidence="2 3" key="1">
    <citation type="submission" date="2019-09" db="EMBL/GenBank/DDBJ databases">
        <title>Salinarimonas rosea gen. nov., sp. nov., a new member of the a-2 subgroup of the Proteobacteria.</title>
        <authorList>
            <person name="Liu J."/>
        </authorList>
    </citation>
    <scope>NUCLEOTIDE SEQUENCE [LARGE SCALE GENOMIC DNA]</scope>
    <source>
        <strain evidence="2 3">BN140002</strain>
    </source>
</reference>
<dbReference type="OrthoDB" id="252197at2"/>
<evidence type="ECO:0000313" key="3">
    <source>
        <dbReference type="Proteomes" id="UP000323142"/>
    </source>
</evidence>
<feature type="transmembrane region" description="Helical" evidence="1">
    <location>
        <begin position="324"/>
        <end position="347"/>
    </location>
</feature>
<dbReference type="EMBL" id="VUOA01000007">
    <property type="protein sequence ID" value="KAA2242124.1"/>
    <property type="molecule type" value="Genomic_DNA"/>
</dbReference>
<dbReference type="PANTHER" id="PTHR42941:SF1">
    <property type="entry name" value="SLL1037 PROTEIN"/>
    <property type="match status" value="1"/>
</dbReference>
<dbReference type="AlphaFoldDB" id="A0A5B2VTM7"/>
<protein>
    <submittedName>
        <fullName evidence="2">TAXI family TRAP transporter solute-binding subunit</fullName>
    </submittedName>
</protein>
<dbReference type="Pfam" id="PF16868">
    <property type="entry name" value="NMT1_3"/>
    <property type="match status" value="1"/>
</dbReference>
<keyword evidence="1" id="KW-0812">Transmembrane</keyword>
<dbReference type="NCBIfam" id="TIGR02122">
    <property type="entry name" value="TRAP_TAXI"/>
    <property type="match status" value="1"/>
</dbReference>
<organism evidence="2 3">
    <name type="scientific">Salinarimonas soli</name>
    <dbReference type="NCBI Taxonomy" id="1638099"/>
    <lineage>
        <taxon>Bacteria</taxon>
        <taxon>Pseudomonadati</taxon>
        <taxon>Pseudomonadota</taxon>
        <taxon>Alphaproteobacteria</taxon>
        <taxon>Hyphomicrobiales</taxon>
        <taxon>Salinarimonadaceae</taxon>
        <taxon>Salinarimonas</taxon>
    </lineage>
</organism>
<keyword evidence="1" id="KW-0472">Membrane</keyword>
<keyword evidence="1" id="KW-1133">Transmembrane helix</keyword>
<comment type="caution">
    <text evidence="2">The sequence shown here is derived from an EMBL/GenBank/DDBJ whole genome shotgun (WGS) entry which is preliminary data.</text>
</comment>
<dbReference type="InterPro" id="IPR011852">
    <property type="entry name" value="TRAP_TAXI"/>
</dbReference>
<dbReference type="SUPFAM" id="SSF53850">
    <property type="entry name" value="Periplasmic binding protein-like II"/>
    <property type="match status" value="1"/>
</dbReference>
<name>A0A5B2VTM7_9HYPH</name>